<comment type="caution">
    <text evidence="2">The sequence shown here is derived from an EMBL/GenBank/DDBJ whole genome shotgun (WGS) entry which is preliminary data.</text>
</comment>
<protein>
    <submittedName>
        <fullName evidence="2">Uncharacterized protein</fullName>
    </submittedName>
</protein>
<organism evidence="2 3">
    <name type="scientific">Manduca sexta</name>
    <name type="common">Tobacco hawkmoth</name>
    <name type="synonym">Tobacco hornworm</name>
    <dbReference type="NCBI Taxonomy" id="7130"/>
    <lineage>
        <taxon>Eukaryota</taxon>
        <taxon>Metazoa</taxon>
        <taxon>Ecdysozoa</taxon>
        <taxon>Arthropoda</taxon>
        <taxon>Hexapoda</taxon>
        <taxon>Insecta</taxon>
        <taxon>Pterygota</taxon>
        <taxon>Neoptera</taxon>
        <taxon>Endopterygota</taxon>
        <taxon>Lepidoptera</taxon>
        <taxon>Glossata</taxon>
        <taxon>Ditrysia</taxon>
        <taxon>Bombycoidea</taxon>
        <taxon>Sphingidae</taxon>
        <taxon>Sphinginae</taxon>
        <taxon>Sphingini</taxon>
        <taxon>Manduca</taxon>
    </lineage>
</organism>
<evidence type="ECO:0000313" key="3">
    <source>
        <dbReference type="Proteomes" id="UP000791440"/>
    </source>
</evidence>
<reference evidence="2" key="1">
    <citation type="journal article" date="2016" name="Insect Biochem. Mol. Biol.">
        <title>Multifaceted biological insights from a draft genome sequence of the tobacco hornworm moth, Manduca sexta.</title>
        <authorList>
            <person name="Kanost M.R."/>
            <person name="Arrese E.L."/>
            <person name="Cao X."/>
            <person name="Chen Y.R."/>
            <person name="Chellapilla S."/>
            <person name="Goldsmith M.R."/>
            <person name="Grosse-Wilde E."/>
            <person name="Heckel D.G."/>
            <person name="Herndon N."/>
            <person name="Jiang H."/>
            <person name="Papanicolaou A."/>
            <person name="Qu J."/>
            <person name="Soulages J.L."/>
            <person name="Vogel H."/>
            <person name="Walters J."/>
            <person name="Waterhouse R.M."/>
            <person name="Ahn S.J."/>
            <person name="Almeida F.C."/>
            <person name="An C."/>
            <person name="Aqrawi P."/>
            <person name="Bretschneider A."/>
            <person name="Bryant W.B."/>
            <person name="Bucks S."/>
            <person name="Chao H."/>
            <person name="Chevignon G."/>
            <person name="Christen J.M."/>
            <person name="Clarke D.F."/>
            <person name="Dittmer N.T."/>
            <person name="Ferguson L.C.F."/>
            <person name="Garavelou S."/>
            <person name="Gordon K.H.J."/>
            <person name="Gunaratna R.T."/>
            <person name="Han Y."/>
            <person name="Hauser F."/>
            <person name="He Y."/>
            <person name="Heidel-Fischer H."/>
            <person name="Hirsh A."/>
            <person name="Hu Y."/>
            <person name="Jiang H."/>
            <person name="Kalra D."/>
            <person name="Klinner C."/>
            <person name="Konig C."/>
            <person name="Kovar C."/>
            <person name="Kroll A.R."/>
            <person name="Kuwar S.S."/>
            <person name="Lee S.L."/>
            <person name="Lehman R."/>
            <person name="Li K."/>
            <person name="Li Z."/>
            <person name="Liang H."/>
            <person name="Lovelace S."/>
            <person name="Lu Z."/>
            <person name="Mansfield J.H."/>
            <person name="McCulloch K.J."/>
            <person name="Mathew T."/>
            <person name="Morton B."/>
            <person name="Muzny D.M."/>
            <person name="Neunemann D."/>
            <person name="Ongeri F."/>
            <person name="Pauchet Y."/>
            <person name="Pu L.L."/>
            <person name="Pyrousis I."/>
            <person name="Rao X.J."/>
            <person name="Redding A."/>
            <person name="Roesel C."/>
            <person name="Sanchez-Gracia A."/>
            <person name="Schaack S."/>
            <person name="Shukla A."/>
            <person name="Tetreau G."/>
            <person name="Wang Y."/>
            <person name="Xiong G.H."/>
            <person name="Traut W."/>
            <person name="Walsh T.K."/>
            <person name="Worley K.C."/>
            <person name="Wu D."/>
            <person name="Wu W."/>
            <person name="Wu Y.Q."/>
            <person name="Zhang X."/>
            <person name="Zou Z."/>
            <person name="Zucker H."/>
            <person name="Briscoe A.D."/>
            <person name="Burmester T."/>
            <person name="Clem R.J."/>
            <person name="Feyereisen R."/>
            <person name="Grimmelikhuijzen C.J.P."/>
            <person name="Hamodrakas S.J."/>
            <person name="Hansson B.S."/>
            <person name="Huguet E."/>
            <person name="Jermiin L.S."/>
            <person name="Lan Q."/>
            <person name="Lehman H.K."/>
            <person name="Lorenzen M."/>
            <person name="Merzendorfer H."/>
            <person name="Michalopoulos I."/>
            <person name="Morton D.B."/>
            <person name="Muthukrishnan S."/>
            <person name="Oakeshott J.G."/>
            <person name="Palmer W."/>
            <person name="Park Y."/>
            <person name="Passarelli A.L."/>
            <person name="Rozas J."/>
            <person name="Schwartz L.M."/>
            <person name="Smith W."/>
            <person name="Southgate A."/>
            <person name="Vilcinskas A."/>
            <person name="Vogt R."/>
            <person name="Wang P."/>
            <person name="Werren J."/>
            <person name="Yu X.Q."/>
            <person name="Zhou J.J."/>
            <person name="Brown S.J."/>
            <person name="Scherer S.E."/>
            <person name="Richards S."/>
            <person name="Blissard G.W."/>
        </authorList>
    </citation>
    <scope>NUCLEOTIDE SEQUENCE</scope>
</reference>
<evidence type="ECO:0000313" key="2">
    <source>
        <dbReference type="EMBL" id="KAG6459754.1"/>
    </source>
</evidence>
<dbReference type="Proteomes" id="UP000791440">
    <property type="component" value="Unassembled WGS sequence"/>
</dbReference>
<dbReference type="AlphaFoldDB" id="A0A922CVF7"/>
<sequence length="100" mass="10512">MPAIGSFNSAAVISITLADHIGRHSQSVQRLILSVLPVNYATGDSAAVAARRERGGGAAESQATAPGPQPRLNLIVLEAGHRKGIKFERSLWNGGQNERA</sequence>
<keyword evidence="3" id="KW-1185">Reference proteome</keyword>
<gene>
    <name evidence="2" type="ORF">O3G_MSEX011582</name>
</gene>
<dbReference type="EMBL" id="JH668636">
    <property type="protein sequence ID" value="KAG6459754.1"/>
    <property type="molecule type" value="Genomic_DNA"/>
</dbReference>
<feature type="region of interest" description="Disordered" evidence="1">
    <location>
        <begin position="51"/>
        <end position="71"/>
    </location>
</feature>
<accession>A0A922CVF7</accession>
<name>A0A922CVF7_MANSE</name>
<reference evidence="2" key="2">
    <citation type="submission" date="2020-12" db="EMBL/GenBank/DDBJ databases">
        <authorList>
            <person name="Kanost M."/>
        </authorList>
    </citation>
    <scope>NUCLEOTIDE SEQUENCE</scope>
</reference>
<proteinExistence type="predicted"/>
<evidence type="ECO:0000256" key="1">
    <source>
        <dbReference type="SAM" id="MobiDB-lite"/>
    </source>
</evidence>